<keyword evidence="2" id="KW-1185">Reference proteome</keyword>
<protein>
    <submittedName>
        <fullName evidence="1">Putative NrdI-like protein</fullName>
    </submittedName>
</protein>
<reference evidence="1 2" key="1">
    <citation type="journal article" date="2014" name="Int. J. Syst. Evol. Microbiol.">
        <title>Jeotgalibaca dankookensis gen. nov., sp. nov., a member of the family Carnobacteriaceae, isolated from seujeot (Korean traditional food).</title>
        <authorList>
            <person name="Lee D.G."/>
            <person name="Trujillo M.E."/>
            <person name="Kang H."/>
            <person name="Ahn T.Y."/>
        </authorList>
    </citation>
    <scope>NUCLEOTIDE SEQUENCE [LARGE SCALE GENOMIC DNA]</scope>
    <source>
        <strain evidence="1 2">EX-07</strain>
    </source>
</reference>
<dbReference type="Gene3D" id="3.40.50.360">
    <property type="match status" value="1"/>
</dbReference>
<dbReference type="GO" id="GO:0010181">
    <property type="term" value="F:FMN binding"/>
    <property type="evidence" value="ECO:0007669"/>
    <property type="project" value="InterPro"/>
</dbReference>
<evidence type="ECO:0000313" key="1">
    <source>
        <dbReference type="EMBL" id="AQS54075.1"/>
    </source>
</evidence>
<dbReference type="Proteomes" id="UP000188993">
    <property type="component" value="Chromosome"/>
</dbReference>
<dbReference type="Pfam" id="PF07972">
    <property type="entry name" value="Flavodoxin_NdrI"/>
    <property type="match status" value="1"/>
</dbReference>
<organism evidence="1 2">
    <name type="scientific">Jeotgalibaca dankookensis</name>
    <dbReference type="NCBI Taxonomy" id="708126"/>
    <lineage>
        <taxon>Bacteria</taxon>
        <taxon>Bacillati</taxon>
        <taxon>Bacillota</taxon>
        <taxon>Bacilli</taxon>
        <taxon>Lactobacillales</taxon>
        <taxon>Carnobacteriaceae</taxon>
        <taxon>Jeotgalibaca</taxon>
    </lineage>
</organism>
<evidence type="ECO:0000313" key="2">
    <source>
        <dbReference type="Proteomes" id="UP000188993"/>
    </source>
</evidence>
<dbReference type="OrthoDB" id="350535at2"/>
<dbReference type="EMBL" id="CP019728">
    <property type="protein sequence ID" value="AQS54075.1"/>
    <property type="molecule type" value="Genomic_DNA"/>
</dbReference>
<gene>
    <name evidence="1" type="ORF">BW727_101710</name>
</gene>
<dbReference type="PIRSF" id="PIRSF005087">
    <property type="entry name" value="NrdI"/>
    <property type="match status" value="1"/>
</dbReference>
<dbReference type="KEGG" id="jda:BW727_101710"/>
<dbReference type="AlphaFoldDB" id="A0A1S6IR95"/>
<dbReference type="PANTHER" id="PTHR37297">
    <property type="entry name" value="PROTEIN NRDI"/>
    <property type="match status" value="1"/>
</dbReference>
<dbReference type="InterPro" id="IPR004465">
    <property type="entry name" value="RNR_NrdI"/>
</dbReference>
<dbReference type="InterPro" id="IPR029039">
    <property type="entry name" value="Flavoprotein-like_sf"/>
</dbReference>
<proteinExistence type="predicted"/>
<sequence length="128" mass="14637">MKIVFFSVTGNVRRFVKDLADFSSLEITQTNPFIEVNQPFVFIAPAYEKEVTEIAWDFMETGNNAQYCCGIIGSGNLNFSDLYIYTAKDLARDFDIPLLDDFEAFGTAKERERIKEKIYACTESNQES</sequence>
<accession>A0A1S6IR95</accession>
<dbReference type="PANTHER" id="PTHR37297:SF1">
    <property type="entry name" value="PROTEIN NRDI"/>
    <property type="match status" value="1"/>
</dbReference>
<dbReference type="STRING" id="708126.BW727_101710"/>
<name>A0A1S6IR95_9LACT</name>
<dbReference type="RefSeq" id="WP_062471182.1">
    <property type="nucleotide sequence ID" value="NZ_BBYN01000027.1"/>
</dbReference>
<dbReference type="SUPFAM" id="SSF52218">
    <property type="entry name" value="Flavoproteins"/>
    <property type="match status" value="1"/>
</dbReference>